<name>A0A6F9DHG8_9ASCI</name>
<dbReference type="InterPro" id="IPR000210">
    <property type="entry name" value="BTB/POZ_dom"/>
</dbReference>
<reference evidence="3" key="1">
    <citation type="submission" date="2020-04" db="EMBL/GenBank/DDBJ databases">
        <authorList>
            <person name="Neveu A P."/>
        </authorList>
    </citation>
    <scope>NUCLEOTIDE SEQUENCE</scope>
    <source>
        <tissue evidence="3">Whole embryo</tissue>
    </source>
</reference>
<dbReference type="Gene3D" id="3.30.710.10">
    <property type="entry name" value="Potassium Channel Kv1.1, Chain A"/>
    <property type="match status" value="1"/>
</dbReference>
<dbReference type="EMBL" id="LR786541">
    <property type="protein sequence ID" value="CAB3261964.1"/>
    <property type="molecule type" value="mRNA"/>
</dbReference>
<dbReference type="InterPro" id="IPR043225">
    <property type="entry name" value="BACK_BTBD8"/>
</dbReference>
<feature type="domain" description="BTB" evidence="2">
    <location>
        <begin position="112"/>
        <end position="181"/>
    </location>
</feature>
<dbReference type="SUPFAM" id="SSF54695">
    <property type="entry name" value="POZ domain"/>
    <property type="match status" value="1"/>
</dbReference>
<dbReference type="PANTHER" id="PTHR22427">
    <property type="entry name" value="GH15728P"/>
    <property type="match status" value="1"/>
</dbReference>
<proteinExistence type="evidence at transcript level"/>
<dbReference type="AlphaFoldDB" id="A0A6F9DHG8"/>
<sequence>MSLPDLKTGKRQEKKNNSLLVKVKSWKKEAWSRFISDIERFLEGKEDDNLHSSSIPTLLMADSSTVQSEMQNNTQNLVQQSTLVNECLKSYDPKGRKFEEAMLYILSSGFSHNVILKVGNERFFSHREILSSRCKYFASMFSSSQCWSEIEKKEITLSGIQPNTFAIFLCYTYGLFVDLSSIDNTTIASLAGIADMFNSVYINHAVELFLVKQRCHIFHKPCPECSHGFAEALQLSCVYNLINLKEQCLLWNVEYFPKLWHTESFCSMPSEIIETCYAAVVHTMDIYSVSEIALKVDILLGGLTSVKWEKPMVDIARKLMNQCEIFISKNLFQLTENGNWDLLFKGMGCRTEIVERILEVIGANITNDNACLQYIAVKKLLESAKAEEWNPNTPALQKLFNKLEKYLSTSYFAIIHTKGWEMLPDETKAKIGKVTMSGADPGRKPARKPVLTSSKATKTRVRKVTVKEKPPTKLKLTEKKQKCKKASDTPLSHPHDVIEPPSPPEPRVSIETLYDVIKDEDVRFSMSFLTLNSSQNLT</sequence>
<dbReference type="Pfam" id="PF00651">
    <property type="entry name" value="BTB"/>
    <property type="match status" value="1"/>
</dbReference>
<dbReference type="PANTHER" id="PTHR22427:SF7">
    <property type="entry name" value="GH15728P"/>
    <property type="match status" value="1"/>
</dbReference>
<dbReference type="Pfam" id="PF26017">
    <property type="entry name" value="BACK_BTBD8"/>
    <property type="match status" value="1"/>
</dbReference>
<feature type="region of interest" description="Disordered" evidence="1">
    <location>
        <begin position="469"/>
        <end position="506"/>
    </location>
</feature>
<evidence type="ECO:0000259" key="2">
    <source>
        <dbReference type="PROSITE" id="PS50097"/>
    </source>
</evidence>
<gene>
    <name evidence="3" type="primary">LOC100177736</name>
</gene>
<evidence type="ECO:0000313" key="3">
    <source>
        <dbReference type="EMBL" id="CAB3261964.1"/>
    </source>
</evidence>
<protein>
    <submittedName>
        <fullName evidence="3">Uncharacterized protein LOC100177736</fullName>
    </submittedName>
</protein>
<dbReference type="PROSITE" id="PS50097">
    <property type="entry name" value="BTB"/>
    <property type="match status" value="1"/>
</dbReference>
<feature type="compositionally biased region" description="Basic and acidic residues" evidence="1">
    <location>
        <begin position="469"/>
        <end position="480"/>
    </location>
</feature>
<organism evidence="3">
    <name type="scientific">Phallusia mammillata</name>
    <dbReference type="NCBI Taxonomy" id="59560"/>
    <lineage>
        <taxon>Eukaryota</taxon>
        <taxon>Metazoa</taxon>
        <taxon>Chordata</taxon>
        <taxon>Tunicata</taxon>
        <taxon>Ascidiacea</taxon>
        <taxon>Phlebobranchia</taxon>
        <taxon>Ascidiidae</taxon>
        <taxon>Phallusia</taxon>
    </lineage>
</organism>
<evidence type="ECO:0000256" key="1">
    <source>
        <dbReference type="SAM" id="MobiDB-lite"/>
    </source>
</evidence>
<dbReference type="InterPro" id="IPR011333">
    <property type="entry name" value="SKP1/BTB/POZ_sf"/>
</dbReference>
<dbReference type="SMART" id="SM00225">
    <property type="entry name" value="BTB"/>
    <property type="match status" value="1"/>
</dbReference>
<accession>A0A6F9DHG8</accession>